<evidence type="ECO:0000313" key="1">
    <source>
        <dbReference type="EMBL" id="GAA3584981.1"/>
    </source>
</evidence>
<evidence type="ECO:0008006" key="3">
    <source>
        <dbReference type="Google" id="ProtNLM"/>
    </source>
</evidence>
<accession>A0ABP6YK27</accession>
<dbReference type="Proteomes" id="UP001500707">
    <property type="component" value="Unassembled WGS sequence"/>
</dbReference>
<proteinExistence type="predicted"/>
<keyword evidence="2" id="KW-1185">Reference proteome</keyword>
<gene>
    <name evidence="1" type="ORF">GCM10022295_78020</name>
</gene>
<reference evidence="2" key="1">
    <citation type="journal article" date="2019" name="Int. J. Syst. Evol. Microbiol.">
        <title>The Global Catalogue of Microorganisms (GCM) 10K type strain sequencing project: providing services to taxonomists for standard genome sequencing and annotation.</title>
        <authorList>
            <consortium name="The Broad Institute Genomics Platform"/>
            <consortium name="The Broad Institute Genome Sequencing Center for Infectious Disease"/>
            <person name="Wu L."/>
            <person name="Ma J."/>
        </authorList>
    </citation>
    <scope>NUCLEOTIDE SEQUENCE [LARGE SCALE GENOMIC DNA]</scope>
    <source>
        <strain evidence="2">JCM 17656</strain>
    </source>
</reference>
<evidence type="ECO:0000313" key="2">
    <source>
        <dbReference type="Proteomes" id="UP001500707"/>
    </source>
</evidence>
<comment type="caution">
    <text evidence="1">The sequence shown here is derived from an EMBL/GenBank/DDBJ whole genome shotgun (WGS) entry which is preliminary data.</text>
</comment>
<sequence>MSLATHPLPVLRCCLAVHLSKGRLDRFTATGFGPALGIHPGDDSTKDCCGEGDYRRDDCPRCITHRAILARMLL</sequence>
<organism evidence="1 2">
    <name type="scientific">Streptomyces osmaniensis</name>
    <dbReference type="NCBI Taxonomy" id="593134"/>
    <lineage>
        <taxon>Bacteria</taxon>
        <taxon>Bacillati</taxon>
        <taxon>Actinomycetota</taxon>
        <taxon>Actinomycetes</taxon>
        <taxon>Kitasatosporales</taxon>
        <taxon>Streptomycetaceae</taxon>
        <taxon>Streptomyces</taxon>
    </lineage>
</organism>
<dbReference type="EMBL" id="BAABCE010000020">
    <property type="protein sequence ID" value="GAA3584981.1"/>
    <property type="molecule type" value="Genomic_DNA"/>
</dbReference>
<protein>
    <recommendedName>
        <fullName evidence="3">Transposase</fullName>
    </recommendedName>
</protein>
<name>A0ABP6YK27_9ACTN</name>